<organism evidence="2 3">
    <name type="scientific">Roseibium album</name>
    <dbReference type="NCBI Taxonomy" id="311410"/>
    <lineage>
        <taxon>Bacteria</taxon>
        <taxon>Pseudomonadati</taxon>
        <taxon>Pseudomonadota</taxon>
        <taxon>Alphaproteobacteria</taxon>
        <taxon>Hyphomicrobiales</taxon>
        <taxon>Stappiaceae</taxon>
        <taxon>Roseibium</taxon>
    </lineage>
</organism>
<evidence type="ECO:0000313" key="3">
    <source>
        <dbReference type="Proteomes" id="UP000049983"/>
    </source>
</evidence>
<keyword evidence="3" id="KW-1185">Reference proteome</keyword>
<dbReference type="EMBL" id="CXWC01000011">
    <property type="protein sequence ID" value="CTQ74792.1"/>
    <property type="molecule type" value="Genomic_DNA"/>
</dbReference>
<dbReference type="Pfam" id="PF00857">
    <property type="entry name" value="Isochorismatase"/>
    <property type="match status" value="1"/>
</dbReference>
<feature type="domain" description="Isochorismatase-like" evidence="1">
    <location>
        <begin position="7"/>
        <end position="153"/>
    </location>
</feature>
<sequence length="174" mass="19163">MLDHIGLLIVDVQRGFVAPGTSHIPRIVEKVQNDYRHVAASRFLNNVNSPHRCFLGWNRFLPGTNETELAFKPSREAFVFDKPQYSAVSFELLRWVHLNSLSEVHLCGIDTEICVLTSATALFEVSLKPVVLEWACASGGGPDGHAAGLVALRRLIGKDNVWADQSGTSFFDGS</sequence>
<protein>
    <submittedName>
        <fullName evidence="2">Isochorismatase family protein</fullName>
    </submittedName>
</protein>
<dbReference type="AlphaFoldDB" id="A0A0M7AK26"/>
<evidence type="ECO:0000259" key="1">
    <source>
        <dbReference type="Pfam" id="PF00857"/>
    </source>
</evidence>
<dbReference type="Proteomes" id="UP000049983">
    <property type="component" value="Unassembled WGS sequence"/>
</dbReference>
<dbReference type="OrthoDB" id="9807387at2"/>
<name>A0A0M7AK26_9HYPH</name>
<reference evidence="3" key="1">
    <citation type="submission" date="2015-07" db="EMBL/GenBank/DDBJ databases">
        <authorList>
            <person name="Rodrigo-Torres Lidia"/>
            <person name="Arahal R.David."/>
        </authorList>
    </citation>
    <scope>NUCLEOTIDE SEQUENCE [LARGE SCALE GENOMIC DNA]</scope>
    <source>
        <strain evidence="3">CECT 5096</strain>
    </source>
</reference>
<gene>
    <name evidence="2" type="ORF">LA5096_04186</name>
</gene>
<dbReference type="InterPro" id="IPR036380">
    <property type="entry name" value="Isochorismatase-like_sf"/>
</dbReference>
<dbReference type="RefSeq" id="WP_055112504.1">
    <property type="nucleotide sequence ID" value="NZ_CXWA01000005.1"/>
</dbReference>
<dbReference type="STRING" id="311410.LA5095_01048"/>
<proteinExistence type="predicted"/>
<accession>A0A0M7AK26</accession>
<dbReference type="CDD" id="cd00431">
    <property type="entry name" value="cysteine_hydrolases"/>
    <property type="match status" value="1"/>
</dbReference>
<evidence type="ECO:0000313" key="2">
    <source>
        <dbReference type="EMBL" id="CTQ74792.1"/>
    </source>
</evidence>
<dbReference type="InterPro" id="IPR000868">
    <property type="entry name" value="Isochorismatase-like_dom"/>
</dbReference>
<dbReference type="GeneID" id="97671494"/>
<dbReference type="Gene3D" id="3.40.50.850">
    <property type="entry name" value="Isochorismatase-like"/>
    <property type="match status" value="1"/>
</dbReference>
<dbReference type="SUPFAM" id="SSF52499">
    <property type="entry name" value="Isochorismatase-like hydrolases"/>
    <property type="match status" value="1"/>
</dbReference>